<dbReference type="InterPro" id="IPR057326">
    <property type="entry name" value="KR_dom"/>
</dbReference>
<dbReference type="SMART" id="SM00822">
    <property type="entry name" value="PKS_KR"/>
    <property type="match status" value="1"/>
</dbReference>
<evidence type="ECO:0000313" key="2">
    <source>
        <dbReference type="EMBL" id="MCD2196908.1"/>
    </source>
</evidence>
<keyword evidence="3" id="KW-1185">Reference proteome</keyword>
<dbReference type="InterPro" id="IPR036291">
    <property type="entry name" value="NAD(P)-bd_dom_sf"/>
</dbReference>
<dbReference type="RefSeq" id="WP_230738803.1">
    <property type="nucleotide sequence ID" value="NZ_JAJNDB010000007.1"/>
</dbReference>
<dbReference type="CDD" id="cd05233">
    <property type="entry name" value="SDR_c"/>
    <property type="match status" value="1"/>
</dbReference>
<evidence type="ECO:0000313" key="3">
    <source>
        <dbReference type="Proteomes" id="UP001199469"/>
    </source>
</evidence>
<dbReference type="EMBL" id="JAJNDB010000007">
    <property type="protein sequence ID" value="MCD2196908.1"/>
    <property type="molecule type" value="Genomic_DNA"/>
</dbReference>
<dbReference type="PRINTS" id="PR00080">
    <property type="entry name" value="SDRFAMILY"/>
</dbReference>
<dbReference type="PANTHER" id="PTHR43975">
    <property type="entry name" value="ZGC:101858"/>
    <property type="match status" value="1"/>
</dbReference>
<evidence type="ECO:0000259" key="1">
    <source>
        <dbReference type="SMART" id="SM00822"/>
    </source>
</evidence>
<name>A0ABS8PF98_9PSEU</name>
<dbReference type="PANTHER" id="PTHR43975:SF2">
    <property type="entry name" value="EG:BACR7A4.14 PROTEIN-RELATED"/>
    <property type="match status" value="1"/>
</dbReference>
<dbReference type="PRINTS" id="PR00081">
    <property type="entry name" value="GDHRDH"/>
</dbReference>
<dbReference type="Proteomes" id="UP001199469">
    <property type="component" value="Unassembled WGS sequence"/>
</dbReference>
<dbReference type="Pfam" id="PF13561">
    <property type="entry name" value="adh_short_C2"/>
    <property type="match status" value="1"/>
</dbReference>
<comment type="caution">
    <text evidence="2">The sequence shown here is derived from an EMBL/GenBank/DDBJ whole genome shotgun (WGS) entry which is preliminary data.</text>
</comment>
<feature type="domain" description="Ketoreductase" evidence="1">
    <location>
        <begin position="10"/>
        <end position="185"/>
    </location>
</feature>
<accession>A0ABS8PF98</accession>
<gene>
    <name evidence="2" type="ORF">LQ327_26405</name>
</gene>
<dbReference type="InterPro" id="IPR002347">
    <property type="entry name" value="SDR_fam"/>
</dbReference>
<protein>
    <submittedName>
        <fullName evidence="2">SDR family oxidoreductase</fullName>
    </submittedName>
</protein>
<reference evidence="2 3" key="1">
    <citation type="submission" date="2021-11" db="EMBL/GenBank/DDBJ databases">
        <title>Draft genome sequence of Actinomycetospora sp. SF1 isolated from the rhizosphere soil.</title>
        <authorList>
            <person name="Duangmal K."/>
            <person name="Chantavorakit T."/>
        </authorList>
    </citation>
    <scope>NUCLEOTIDE SEQUENCE [LARGE SCALE GENOMIC DNA]</scope>
    <source>
        <strain evidence="2 3">TBRC 5722</strain>
    </source>
</reference>
<proteinExistence type="predicted"/>
<sequence>MADSASFEGRTVVVTGGGSGIGRATARAFAARGAAHVVVTGRRPEPLAETAAGHPALVPVVADVATDAGADAVRHAVTNSGGHLDVLVHNAGVFRATPLDGGSVQAARDLLDINVLGPVVLTTHLLPLLRTPGAAIVLMSSVVGHTPQPGLGVLGASKAALDSLTRSWAVELASRGIRVNAVAPGPTRTDAVTAGAEDQAAADALVERFVAKVPLGRIGEVDDVVPWILALADPASSWMTGKILGIDGGRDLMG</sequence>
<dbReference type="Gene3D" id="3.40.50.720">
    <property type="entry name" value="NAD(P)-binding Rossmann-like Domain"/>
    <property type="match status" value="1"/>
</dbReference>
<dbReference type="SUPFAM" id="SSF51735">
    <property type="entry name" value="NAD(P)-binding Rossmann-fold domains"/>
    <property type="match status" value="1"/>
</dbReference>
<organism evidence="2 3">
    <name type="scientific">Actinomycetospora endophytica</name>
    <dbReference type="NCBI Taxonomy" id="2291215"/>
    <lineage>
        <taxon>Bacteria</taxon>
        <taxon>Bacillati</taxon>
        <taxon>Actinomycetota</taxon>
        <taxon>Actinomycetes</taxon>
        <taxon>Pseudonocardiales</taxon>
        <taxon>Pseudonocardiaceae</taxon>
        <taxon>Actinomycetospora</taxon>
    </lineage>
</organism>